<dbReference type="FunFam" id="3.30.160.60:FF:002869">
    <property type="entry name" value="Comb gap splice variant cg14"/>
    <property type="match status" value="1"/>
</dbReference>
<feature type="domain" description="C2H2-type" evidence="13">
    <location>
        <begin position="117"/>
        <end position="144"/>
    </location>
</feature>
<organism evidence="14 15">
    <name type="scientific">Ditylenchus destructor</name>
    <dbReference type="NCBI Taxonomy" id="166010"/>
    <lineage>
        <taxon>Eukaryota</taxon>
        <taxon>Metazoa</taxon>
        <taxon>Ecdysozoa</taxon>
        <taxon>Nematoda</taxon>
        <taxon>Chromadorea</taxon>
        <taxon>Rhabditida</taxon>
        <taxon>Tylenchina</taxon>
        <taxon>Tylenchomorpha</taxon>
        <taxon>Sphaerularioidea</taxon>
        <taxon>Anguinidae</taxon>
        <taxon>Anguininae</taxon>
        <taxon>Ditylenchus</taxon>
    </lineage>
</organism>
<keyword evidence="10" id="KW-0539">Nucleus</keyword>
<keyword evidence="5 11" id="KW-0863">Zinc-finger</keyword>
<feature type="domain" description="C2H2-type" evidence="13">
    <location>
        <begin position="601"/>
        <end position="630"/>
    </location>
</feature>
<evidence type="ECO:0000256" key="5">
    <source>
        <dbReference type="ARBA" id="ARBA00022771"/>
    </source>
</evidence>
<evidence type="ECO:0000256" key="11">
    <source>
        <dbReference type="PROSITE-ProRule" id="PRU00042"/>
    </source>
</evidence>
<feature type="region of interest" description="Disordered" evidence="12">
    <location>
        <begin position="448"/>
        <end position="480"/>
    </location>
</feature>
<evidence type="ECO:0000256" key="1">
    <source>
        <dbReference type="ARBA" id="ARBA00003767"/>
    </source>
</evidence>
<dbReference type="SUPFAM" id="SSF57667">
    <property type="entry name" value="beta-beta-alpha zinc fingers"/>
    <property type="match status" value="4"/>
</dbReference>
<dbReference type="PANTHER" id="PTHR24394:SF44">
    <property type="entry name" value="ZINC FINGER PROTEIN 271-LIKE"/>
    <property type="match status" value="1"/>
</dbReference>
<feature type="domain" description="C2H2-type" evidence="13">
    <location>
        <begin position="570"/>
        <end position="600"/>
    </location>
</feature>
<feature type="region of interest" description="Disordered" evidence="12">
    <location>
        <begin position="377"/>
        <end position="415"/>
    </location>
</feature>
<dbReference type="GO" id="GO:0003677">
    <property type="term" value="F:DNA binding"/>
    <property type="evidence" value="ECO:0007669"/>
    <property type="project" value="UniProtKB-KW"/>
</dbReference>
<comment type="caution">
    <text evidence="14">The sequence shown here is derived from an EMBL/GenBank/DDBJ whole genome shotgun (WGS) entry which is preliminary data.</text>
</comment>
<evidence type="ECO:0000256" key="3">
    <source>
        <dbReference type="ARBA" id="ARBA00022723"/>
    </source>
</evidence>
<dbReference type="InterPro" id="IPR013087">
    <property type="entry name" value="Znf_C2H2_type"/>
</dbReference>
<evidence type="ECO:0000256" key="8">
    <source>
        <dbReference type="ARBA" id="ARBA00023125"/>
    </source>
</evidence>
<comment type="subcellular location">
    <subcellularLocation>
        <location evidence="2">Nucleus</location>
    </subcellularLocation>
</comment>
<dbReference type="SMART" id="SM00355">
    <property type="entry name" value="ZnF_C2H2"/>
    <property type="match status" value="7"/>
</dbReference>
<proteinExistence type="predicted"/>
<dbReference type="GO" id="GO:0005634">
    <property type="term" value="C:nucleus"/>
    <property type="evidence" value="ECO:0007669"/>
    <property type="project" value="UniProtKB-SubCell"/>
</dbReference>
<evidence type="ECO:0000256" key="2">
    <source>
        <dbReference type="ARBA" id="ARBA00004123"/>
    </source>
</evidence>
<dbReference type="EMBL" id="JAKKPZ010000043">
    <property type="protein sequence ID" value="KAI1707089.1"/>
    <property type="molecule type" value="Genomic_DNA"/>
</dbReference>
<dbReference type="InterPro" id="IPR036236">
    <property type="entry name" value="Znf_C2H2_sf"/>
</dbReference>
<evidence type="ECO:0000256" key="6">
    <source>
        <dbReference type="ARBA" id="ARBA00022833"/>
    </source>
</evidence>
<keyword evidence="4" id="KW-0677">Repeat</keyword>
<dbReference type="PROSITE" id="PS50157">
    <property type="entry name" value="ZINC_FINGER_C2H2_2"/>
    <property type="match status" value="6"/>
</dbReference>
<keyword evidence="6" id="KW-0862">Zinc</keyword>
<feature type="compositionally biased region" description="Basic and acidic residues" evidence="12">
    <location>
        <begin position="382"/>
        <end position="393"/>
    </location>
</feature>
<comment type="function">
    <text evidence="1">May be involved in transcriptional regulation.</text>
</comment>
<keyword evidence="8" id="KW-0238">DNA-binding</keyword>
<sequence length="668" mass="76126">MYDMETAGEGEDEVAFFADETQLGVGEYMVVVEESHHPESELRPGSEDRYVEIDFQGAEDQNGQFVGGASTSKIDAISKNATQVMVVKDLDSEEFEDAEGQRKRKYSMKNRQPASYFKCKLCGIIVKHPSKIVEHLRIHTGERPFPCTQCTLTFTQIGALKAHLRIHNREKPYVCKFCIKHFTTSGQRSAHLRVCPALKGLSEERLAVRTRSSSRISERRTEGRHLDQIGGAIHRQPQLEDQNSSNNIIVVDHGQSRMHGEDEIELEVVDAGYPEALDHNDYVYVEEGDPEETAPKLTYHGEENDEYDPDAEDSSSVPVYVKEEILLGMKPSQKSRSRSHIPLPEECYYSQAIKDQGSDGEEEYQVYQEEDGLHIQTASEPSSKDVQESEVEFRTIYAAKRQPPSKGRRNPDRDAKDCVYVDSSLYEFAAPQAMDPNDGVLIAARPVKSHGPRRKRPNESQHIEQLQHTPEMCRPESQSSRKNVRNLDWIIDAIAEGKPVDLASPHSRRQATFHTCEHCGLQLKYPSKIAAHMRTHTKEKPFKCEICGAGFAQNTTLRMHLRRHLDQKPYQCPDVSCGQRFINGGLLNAHIQKRHMQTRRFACLNNCGKVFKTNKEREKHEQNCHAMEGKYAYDMEEYGEDSNGAIRMEVTVSYDDQPAEAYEDSYYY</sequence>
<dbReference type="GO" id="GO:0000981">
    <property type="term" value="F:DNA-binding transcription factor activity, RNA polymerase II-specific"/>
    <property type="evidence" value="ECO:0007669"/>
    <property type="project" value="TreeGrafter"/>
</dbReference>
<evidence type="ECO:0000313" key="15">
    <source>
        <dbReference type="Proteomes" id="UP001201812"/>
    </source>
</evidence>
<dbReference type="GO" id="GO:0008270">
    <property type="term" value="F:zinc ion binding"/>
    <property type="evidence" value="ECO:0007669"/>
    <property type="project" value="UniProtKB-KW"/>
</dbReference>
<dbReference type="AlphaFoldDB" id="A0AAD4QX70"/>
<feature type="domain" description="C2H2-type" evidence="13">
    <location>
        <begin position="542"/>
        <end position="569"/>
    </location>
</feature>
<name>A0AAD4QX70_9BILA</name>
<dbReference type="PANTHER" id="PTHR24394">
    <property type="entry name" value="ZINC FINGER PROTEIN"/>
    <property type="match status" value="1"/>
</dbReference>
<feature type="region of interest" description="Disordered" evidence="12">
    <location>
        <begin position="290"/>
        <end position="315"/>
    </location>
</feature>
<dbReference type="FunFam" id="3.30.160.60:FF:000097">
    <property type="entry name" value="Zinc finger protein"/>
    <property type="match status" value="1"/>
</dbReference>
<feature type="compositionally biased region" description="Acidic residues" evidence="12">
    <location>
        <begin position="303"/>
        <end position="313"/>
    </location>
</feature>
<evidence type="ECO:0000259" key="13">
    <source>
        <dbReference type="PROSITE" id="PS50157"/>
    </source>
</evidence>
<keyword evidence="15" id="KW-1185">Reference proteome</keyword>
<feature type="domain" description="C2H2-type" evidence="13">
    <location>
        <begin position="145"/>
        <end position="172"/>
    </location>
</feature>
<keyword evidence="3" id="KW-0479">Metal-binding</keyword>
<dbReference type="Pfam" id="PF00096">
    <property type="entry name" value="zf-C2H2"/>
    <property type="match status" value="2"/>
</dbReference>
<gene>
    <name evidence="14" type="ORF">DdX_12681</name>
</gene>
<protein>
    <submittedName>
        <fullName evidence="14">Zinc-finger double domain-containing protein</fullName>
    </submittedName>
</protein>
<dbReference type="Gene3D" id="3.30.160.60">
    <property type="entry name" value="Classic Zinc Finger"/>
    <property type="match status" value="6"/>
</dbReference>
<dbReference type="PROSITE" id="PS00028">
    <property type="entry name" value="ZINC_FINGER_C2H2_1"/>
    <property type="match status" value="6"/>
</dbReference>
<feature type="domain" description="C2H2-type" evidence="13">
    <location>
        <begin position="514"/>
        <end position="541"/>
    </location>
</feature>
<keyword evidence="9" id="KW-0804">Transcription</keyword>
<evidence type="ECO:0000256" key="12">
    <source>
        <dbReference type="SAM" id="MobiDB-lite"/>
    </source>
</evidence>
<accession>A0AAD4QX70</accession>
<evidence type="ECO:0000256" key="4">
    <source>
        <dbReference type="ARBA" id="ARBA00022737"/>
    </source>
</evidence>
<evidence type="ECO:0000256" key="7">
    <source>
        <dbReference type="ARBA" id="ARBA00023015"/>
    </source>
</evidence>
<evidence type="ECO:0000313" key="14">
    <source>
        <dbReference type="EMBL" id="KAI1707089.1"/>
    </source>
</evidence>
<reference evidence="14" key="1">
    <citation type="submission" date="2022-01" db="EMBL/GenBank/DDBJ databases">
        <title>Genome Sequence Resource for Two Populations of Ditylenchus destructor, the Migratory Endoparasitic Phytonematode.</title>
        <authorList>
            <person name="Zhang H."/>
            <person name="Lin R."/>
            <person name="Xie B."/>
        </authorList>
    </citation>
    <scope>NUCLEOTIDE SEQUENCE</scope>
    <source>
        <strain evidence="14">BazhouSP</strain>
    </source>
</reference>
<dbReference type="Proteomes" id="UP001201812">
    <property type="component" value="Unassembled WGS sequence"/>
</dbReference>
<keyword evidence="7" id="KW-0805">Transcription regulation</keyword>
<evidence type="ECO:0000256" key="10">
    <source>
        <dbReference type="ARBA" id="ARBA00023242"/>
    </source>
</evidence>
<evidence type="ECO:0000256" key="9">
    <source>
        <dbReference type="ARBA" id="ARBA00023163"/>
    </source>
</evidence>